<dbReference type="Proteomes" id="UP001206595">
    <property type="component" value="Unassembled WGS sequence"/>
</dbReference>
<accession>A0AAD5E9K2</accession>
<dbReference type="EMBL" id="MU620925">
    <property type="protein sequence ID" value="KAI8578891.1"/>
    <property type="molecule type" value="Genomic_DNA"/>
</dbReference>
<comment type="caution">
    <text evidence="2">The sequence shown here is derived from an EMBL/GenBank/DDBJ whole genome shotgun (WGS) entry which is preliminary data.</text>
</comment>
<protein>
    <submittedName>
        <fullName evidence="2">Uncharacterized protein</fullName>
    </submittedName>
</protein>
<feature type="region of interest" description="Disordered" evidence="1">
    <location>
        <begin position="1"/>
        <end position="30"/>
    </location>
</feature>
<feature type="compositionally biased region" description="Low complexity" evidence="1">
    <location>
        <begin position="58"/>
        <end position="75"/>
    </location>
</feature>
<feature type="region of interest" description="Disordered" evidence="1">
    <location>
        <begin position="48"/>
        <end position="75"/>
    </location>
</feature>
<evidence type="ECO:0000256" key="1">
    <source>
        <dbReference type="SAM" id="MobiDB-lite"/>
    </source>
</evidence>
<evidence type="ECO:0000313" key="2">
    <source>
        <dbReference type="EMBL" id="KAI8578891.1"/>
    </source>
</evidence>
<reference evidence="2" key="1">
    <citation type="submission" date="2021-06" db="EMBL/GenBank/DDBJ databases">
        <authorList>
            <consortium name="DOE Joint Genome Institute"/>
            <person name="Mondo S.J."/>
            <person name="Amses K.R."/>
            <person name="Simmons D.R."/>
            <person name="Longcore J.E."/>
            <person name="Seto K."/>
            <person name="Alves G.H."/>
            <person name="Bonds A.E."/>
            <person name="Quandt C.A."/>
            <person name="Davis W.J."/>
            <person name="Chang Y."/>
            <person name="Letcher P.M."/>
            <person name="Powell M.J."/>
            <person name="Kuo A."/>
            <person name="Labutti K."/>
            <person name="Pangilinan J."/>
            <person name="Andreopoulos W."/>
            <person name="Tritt A."/>
            <person name="Riley R."/>
            <person name="Hundley H."/>
            <person name="Johnson J."/>
            <person name="Lipzen A."/>
            <person name="Barry K."/>
            <person name="Berbee M.L."/>
            <person name="Buchler N.E."/>
            <person name="Grigoriev I.V."/>
            <person name="Spatafora J.W."/>
            <person name="Stajich J.E."/>
            <person name="James T.Y."/>
        </authorList>
    </citation>
    <scope>NUCLEOTIDE SEQUENCE</scope>
    <source>
        <strain evidence="2">AG</strain>
    </source>
</reference>
<proteinExistence type="predicted"/>
<sequence>MMTLEQEQDGLEPHLKKHHRTTSSSKSSKVLLQSSSLEFLHMPPHEFMKSSSADDIDSPTSLSLSTSSSISPKSSASTLFTRAQIRLSSKFPKRVQSTLFPVRENKQVTQDRGILGHRGSASVTSLRETARDEEECEDDRVKMPSITESITGYHVPWRYYHRRKVNGFLSLFTRSGKHLRGD</sequence>
<reference evidence="2" key="2">
    <citation type="journal article" date="2022" name="Proc. Natl. Acad. Sci. U.S.A.">
        <title>Diploid-dominant life cycles characterize the early evolution of Fungi.</title>
        <authorList>
            <person name="Amses K.R."/>
            <person name="Simmons D.R."/>
            <person name="Longcore J.E."/>
            <person name="Mondo S.J."/>
            <person name="Seto K."/>
            <person name="Jeronimo G.H."/>
            <person name="Bonds A.E."/>
            <person name="Quandt C.A."/>
            <person name="Davis W.J."/>
            <person name="Chang Y."/>
            <person name="Federici B.A."/>
            <person name="Kuo A."/>
            <person name="LaButti K."/>
            <person name="Pangilinan J."/>
            <person name="Andreopoulos W."/>
            <person name="Tritt A."/>
            <person name="Riley R."/>
            <person name="Hundley H."/>
            <person name="Johnson J."/>
            <person name="Lipzen A."/>
            <person name="Barry K."/>
            <person name="Lang B.F."/>
            <person name="Cuomo C.A."/>
            <person name="Buchler N.E."/>
            <person name="Grigoriev I.V."/>
            <person name="Spatafora J.W."/>
            <person name="Stajich J.E."/>
            <person name="James T.Y."/>
        </authorList>
    </citation>
    <scope>NUCLEOTIDE SEQUENCE</scope>
    <source>
        <strain evidence="2">AG</strain>
    </source>
</reference>
<feature type="compositionally biased region" description="Acidic residues" evidence="1">
    <location>
        <begin position="1"/>
        <end position="10"/>
    </location>
</feature>
<dbReference type="AlphaFoldDB" id="A0AAD5E9K2"/>
<name>A0AAD5E9K2_UMBRA</name>
<gene>
    <name evidence="2" type="ORF">K450DRAFT_244994</name>
</gene>
<keyword evidence="3" id="KW-1185">Reference proteome</keyword>
<evidence type="ECO:0000313" key="3">
    <source>
        <dbReference type="Proteomes" id="UP001206595"/>
    </source>
</evidence>
<dbReference type="GeneID" id="75915024"/>
<organism evidence="2 3">
    <name type="scientific">Umbelopsis ramanniana AG</name>
    <dbReference type="NCBI Taxonomy" id="1314678"/>
    <lineage>
        <taxon>Eukaryota</taxon>
        <taxon>Fungi</taxon>
        <taxon>Fungi incertae sedis</taxon>
        <taxon>Mucoromycota</taxon>
        <taxon>Mucoromycotina</taxon>
        <taxon>Umbelopsidomycetes</taxon>
        <taxon>Umbelopsidales</taxon>
        <taxon>Umbelopsidaceae</taxon>
        <taxon>Umbelopsis</taxon>
    </lineage>
</organism>
<dbReference type="RefSeq" id="XP_051443895.1">
    <property type="nucleotide sequence ID" value="XM_051589679.1"/>
</dbReference>